<dbReference type="SUPFAM" id="SSF52309">
    <property type="entry name" value="N-(deoxy)ribosyltransferase-like"/>
    <property type="match status" value="1"/>
</dbReference>
<gene>
    <name evidence="1" type="ORF">ACFS5N_16395</name>
</gene>
<dbReference type="Proteomes" id="UP001597557">
    <property type="component" value="Unassembled WGS sequence"/>
</dbReference>
<dbReference type="EMBL" id="JBHUPD010000003">
    <property type="protein sequence ID" value="MFD2874064.1"/>
    <property type="molecule type" value="Genomic_DNA"/>
</dbReference>
<dbReference type="Pfam" id="PF14359">
    <property type="entry name" value="DUF4406"/>
    <property type="match status" value="1"/>
</dbReference>
<proteinExistence type="predicted"/>
<dbReference type="Gene3D" id="3.40.50.10400">
    <property type="entry name" value="Hypothetical protein PA1492"/>
    <property type="match status" value="1"/>
</dbReference>
<evidence type="ECO:0000313" key="2">
    <source>
        <dbReference type="Proteomes" id="UP001597557"/>
    </source>
</evidence>
<name>A0ABW5YFC3_9SPHI</name>
<reference evidence="2" key="1">
    <citation type="journal article" date="2019" name="Int. J. Syst. Evol. Microbiol.">
        <title>The Global Catalogue of Microorganisms (GCM) 10K type strain sequencing project: providing services to taxonomists for standard genome sequencing and annotation.</title>
        <authorList>
            <consortium name="The Broad Institute Genomics Platform"/>
            <consortium name="The Broad Institute Genome Sequencing Center for Infectious Disease"/>
            <person name="Wu L."/>
            <person name="Ma J."/>
        </authorList>
    </citation>
    <scope>NUCLEOTIDE SEQUENCE [LARGE SCALE GENOMIC DNA]</scope>
    <source>
        <strain evidence="2">KCTC 22437</strain>
    </source>
</reference>
<dbReference type="RefSeq" id="WP_377188004.1">
    <property type="nucleotide sequence ID" value="NZ_JBHUPD010000003.1"/>
</dbReference>
<accession>A0ABW5YFC3</accession>
<protein>
    <submittedName>
        <fullName evidence="1">DUF4406 domain-containing protein</fullName>
    </submittedName>
</protein>
<organism evidence="1 2">
    <name type="scientific">Mucilaginibacter ximonensis</name>
    <dbReference type="NCBI Taxonomy" id="538021"/>
    <lineage>
        <taxon>Bacteria</taxon>
        <taxon>Pseudomonadati</taxon>
        <taxon>Bacteroidota</taxon>
        <taxon>Sphingobacteriia</taxon>
        <taxon>Sphingobacteriales</taxon>
        <taxon>Sphingobacteriaceae</taxon>
        <taxon>Mucilaginibacter</taxon>
    </lineage>
</organism>
<comment type="caution">
    <text evidence="1">The sequence shown here is derived from an EMBL/GenBank/DDBJ whole genome shotgun (WGS) entry which is preliminary data.</text>
</comment>
<sequence length="114" mass="12936">MDNKIQFLIKLATAITKSKKHVAYVAGKVTGLEPTECYLKFKAAQAKLEADGWTVLNPCDFIKADEDWQMAMRFALPLLCMADTIYLLPDWMDSEGARIEFEIAQRFGLNVVME</sequence>
<evidence type="ECO:0000313" key="1">
    <source>
        <dbReference type="EMBL" id="MFD2874064.1"/>
    </source>
</evidence>
<keyword evidence="2" id="KW-1185">Reference proteome</keyword>
<dbReference type="InterPro" id="IPR025518">
    <property type="entry name" value="DUF4406"/>
</dbReference>